<dbReference type="EMBL" id="RXGB01000688">
    <property type="protein sequence ID" value="TMX02309.1"/>
    <property type="molecule type" value="Genomic_DNA"/>
</dbReference>
<proteinExistence type="predicted"/>
<comment type="caution">
    <text evidence="1">The sequence shown here is derived from an EMBL/GenBank/DDBJ whole genome shotgun (WGS) entry which is preliminary data.</text>
</comment>
<dbReference type="PANTHER" id="PTHR36607:SF24">
    <property type="entry name" value="AMINOTRANSFERASE-LIKE PLANT MOBILE DOMAIN-CONTAINING PROTEIN"/>
    <property type="match status" value="1"/>
</dbReference>
<organism evidence="1">
    <name type="scientific">Solanum chilense</name>
    <name type="common">Tomato</name>
    <name type="synonym">Lycopersicon chilense</name>
    <dbReference type="NCBI Taxonomy" id="4083"/>
    <lineage>
        <taxon>Eukaryota</taxon>
        <taxon>Viridiplantae</taxon>
        <taxon>Streptophyta</taxon>
        <taxon>Embryophyta</taxon>
        <taxon>Tracheophyta</taxon>
        <taxon>Spermatophyta</taxon>
        <taxon>Magnoliopsida</taxon>
        <taxon>eudicotyledons</taxon>
        <taxon>Gunneridae</taxon>
        <taxon>Pentapetalae</taxon>
        <taxon>asterids</taxon>
        <taxon>lamiids</taxon>
        <taxon>Solanales</taxon>
        <taxon>Solanaceae</taxon>
        <taxon>Solanoideae</taxon>
        <taxon>Solaneae</taxon>
        <taxon>Solanum</taxon>
        <taxon>Solanum subgen. Lycopersicon</taxon>
    </lineage>
</organism>
<protein>
    <submittedName>
        <fullName evidence="1">Uncharacterized protein</fullName>
    </submittedName>
</protein>
<sequence length="118" mass="13538">MDFSDRDAPYPYLEILENKQHSRAKVLTLKVYPPMIGTFPFHRKTLNTNHISEWSSTKTKDVNFSGNITIDKFLVLKSCTHQNVVVVVPHRLDEHLSSWRDPSSRFGAIAIRLTIGSE</sequence>
<reference evidence="1" key="1">
    <citation type="submission" date="2019-05" db="EMBL/GenBank/DDBJ databases">
        <title>The de novo reference genome and transcriptome assemblies of the wild tomato species Solanum chilense.</title>
        <authorList>
            <person name="Stam R."/>
            <person name="Nosenko T."/>
            <person name="Hoerger A.C."/>
            <person name="Stephan W."/>
            <person name="Seidel M.A."/>
            <person name="Kuhn J.M.M."/>
            <person name="Haberer G."/>
            <person name="Tellier A."/>
        </authorList>
    </citation>
    <scope>NUCLEOTIDE SEQUENCE</scope>
    <source>
        <tissue evidence="1">Mature leaves</tissue>
    </source>
</reference>
<dbReference type="AlphaFoldDB" id="A0A6N2C6U7"/>
<gene>
    <name evidence="1" type="ORF">EJD97_022084</name>
</gene>
<dbReference type="PANTHER" id="PTHR36607">
    <property type="entry name" value="1,2-DIHYDROXY-3-KETO-5-METHYLTHIOPENTENE DIOXYGENASE 4"/>
    <property type="match status" value="1"/>
</dbReference>
<evidence type="ECO:0000313" key="1">
    <source>
        <dbReference type="EMBL" id="TMX02309.1"/>
    </source>
</evidence>
<name>A0A6N2C6U7_SOLCI</name>
<accession>A0A6N2C6U7</accession>